<comment type="caution">
    <text evidence="2">The sequence shown here is derived from an EMBL/GenBank/DDBJ whole genome shotgun (WGS) entry which is preliminary data.</text>
</comment>
<feature type="compositionally biased region" description="Basic and acidic residues" evidence="1">
    <location>
        <begin position="175"/>
        <end position="189"/>
    </location>
</feature>
<proteinExistence type="predicted"/>
<protein>
    <submittedName>
        <fullName evidence="2">Uncharacterized protein</fullName>
    </submittedName>
</protein>
<reference evidence="2 3" key="1">
    <citation type="submission" date="2019-03" db="EMBL/GenBank/DDBJ databases">
        <title>Single cell metagenomics reveals metabolic interactions within the superorganism composed of flagellate Streblomastix strix and complex community of Bacteroidetes bacteria on its surface.</title>
        <authorList>
            <person name="Treitli S.C."/>
            <person name="Kolisko M."/>
            <person name="Husnik F."/>
            <person name="Keeling P."/>
            <person name="Hampl V."/>
        </authorList>
    </citation>
    <scope>NUCLEOTIDE SEQUENCE [LARGE SCALE GENOMIC DNA]</scope>
    <source>
        <strain evidence="2">ST1C</strain>
    </source>
</reference>
<organism evidence="2 3">
    <name type="scientific">Streblomastix strix</name>
    <dbReference type="NCBI Taxonomy" id="222440"/>
    <lineage>
        <taxon>Eukaryota</taxon>
        <taxon>Metamonada</taxon>
        <taxon>Preaxostyla</taxon>
        <taxon>Oxymonadida</taxon>
        <taxon>Streblomastigidae</taxon>
        <taxon>Streblomastix</taxon>
    </lineage>
</organism>
<name>A0A5J4UX35_9EUKA</name>
<feature type="region of interest" description="Disordered" evidence="1">
    <location>
        <begin position="175"/>
        <end position="218"/>
    </location>
</feature>
<gene>
    <name evidence="2" type="ORF">EZS28_030147</name>
</gene>
<evidence type="ECO:0000313" key="2">
    <source>
        <dbReference type="EMBL" id="KAA6374325.1"/>
    </source>
</evidence>
<sequence length="218" mass="25727">MADNILEKLQKIKREQLKVEPLQHLLVPPPFTIPQLLLQPSQQILLNNPQKRRHKHQSKLNKLQRAGYVPLDPSGGINRHLLDCFLSTTISPYLIQRQEFYPNTYLQPTTEPNPLKEQGTDIYSSQRSQDSDVEIDDKERALNLAEQVCYKFDKLGKLISSTQWLALLKERQWDEEEKQKQKEKEKHQDEEQEKEQEQEQNQQLEQQSTKTLTEQYLA</sequence>
<feature type="compositionally biased region" description="Polar residues" evidence="1">
    <location>
        <begin position="208"/>
        <end position="218"/>
    </location>
</feature>
<feature type="region of interest" description="Disordered" evidence="1">
    <location>
        <begin position="105"/>
        <end position="134"/>
    </location>
</feature>
<feature type="non-terminal residue" evidence="2">
    <location>
        <position position="218"/>
    </location>
</feature>
<dbReference type="Proteomes" id="UP000324800">
    <property type="component" value="Unassembled WGS sequence"/>
</dbReference>
<accession>A0A5J4UX35</accession>
<dbReference type="AlphaFoldDB" id="A0A5J4UX35"/>
<dbReference type="EMBL" id="SNRW01012063">
    <property type="protein sequence ID" value="KAA6374325.1"/>
    <property type="molecule type" value="Genomic_DNA"/>
</dbReference>
<evidence type="ECO:0000313" key="3">
    <source>
        <dbReference type="Proteomes" id="UP000324800"/>
    </source>
</evidence>
<evidence type="ECO:0000256" key="1">
    <source>
        <dbReference type="SAM" id="MobiDB-lite"/>
    </source>
</evidence>